<name>A0A8K0G9Z8_IGNLU</name>
<dbReference type="InterPro" id="IPR016181">
    <property type="entry name" value="Acyl_CoA_acyltransferase"/>
</dbReference>
<dbReference type="SUPFAM" id="SSF55729">
    <property type="entry name" value="Acyl-CoA N-acyltransferases (Nat)"/>
    <property type="match status" value="1"/>
</dbReference>
<dbReference type="OrthoDB" id="61870at2759"/>
<gene>
    <name evidence="3" type="ORF">ILUMI_11982</name>
</gene>
<dbReference type="EMBL" id="VTPC01007245">
    <property type="protein sequence ID" value="KAF2894192.1"/>
    <property type="molecule type" value="Genomic_DNA"/>
</dbReference>
<evidence type="ECO:0000313" key="3">
    <source>
        <dbReference type="EMBL" id="KAF2894192.1"/>
    </source>
</evidence>
<protein>
    <recommendedName>
        <fullName evidence="5">N-acetyltransferase domain-containing protein</fullName>
    </recommendedName>
</protein>
<dbReference type="InterPro" id="IPR053225">
    <property type="entry name" value="Acyl-CoA_N-acyltransferase"/>
</dbReference>
<keyword evidence="4" id="KW-1185">Reference proteome</keyword>
<dbReference type="PANTHER" id="PTHR20958">
    <property type="entry name" value="GLYCINE N-ACYLTRANSFERASE-LIKE PROTEIN"/>
    <property type="match status" value="1"/>
</dbReference>
<dbReference type="Pfam" id="PF08445">
    <property type="entry name" value="FR47"/>
    <property type="match status" value="1"/>
</dbReference>
<evidence type="ECO:0000259" key="2">
    <source>
        <dbReference type="Pfam" id="PF18713"/>
    </source>
</evidence>
<dbReference type="PANTHER" id="PTHR20958:SF6">
    <property type="entry name" value="GLYCINE N-ACYLTRANSFERASE-LIKE PROTEIN"/>
    <property type="match status" value="1"/>
</dbReference>
<dbReference type="AlphaFoldDB" id="A0A8K0G9Z8"/>
<dbReference type="Gene3D" id="3.40.630.30">
    <property type="match status" value="2"/>
</dbReference>
<feature type="domain" description="DUF5645" evidence="2">
    <location>
        <begin position="5"/>
        <end position="113"/>
    </location>
</feature>
<sequence length="290" mass="33582">MWDDILQEISYIDIIKLKEIYKKYLPRTSHAYNYLNCVIKWKSSQNAKNYVTLMAPYGNWRKGTFIGIAECNCYEIFISTLEEDNEALCRALINTKKIIWNTRLLLYDVNSDLNRIAMKALEKTTFQFHEEFVCNLWGMSYKKARNLQINCPPEVYIDTLDSSHAELINFHWPHKYKDSENYIATLIEMNGGYGVFLKSNGALVTWIVRNLLGLGILQTLDEYKRRGYGSLITKVLSKEIGKEGLDPMGSVLKSNISSQRMFQNIGFEILGSVTFTENKEMRGYSHNSIL</sequence>
<evidence type="ECO:0000313" key="4">
    <source>
        <dbReference type="Proteomes" id="UP000801492"/>
    </source>
</evidence>
<organism evidence="3 4">
    <name type="scientific">Ignelater luminosus</name>
    <name type="common">Cucubano</name>
    <name type="synonym">Pyrophorus luminosus</name>
    <dbReference type="NCBI Taxonomy" id="2038154"/>
    <lineage>
        <taxon>Eukaryota</taxon>
        <taxon>Metazoa</taxon>
        <taxon>Ecdysozoa</taxon>
        <taxon>Arthropoda</taxon>
        <taxon>Hexapoda</taxon>
        <taxon>Insecta</taxon>
        <taxon>Pterygota</taxon>
        <taxon>Neoptera</taxon>
        <taxon>Endopterygota</taxon>
        <taxon>Coleoptera</taxon>
        <taxon>Polyphaga</taxon>
        <taxon>Elateriformia</taxon>
        <taxon>Elateroidea</taxon>
        <taxon>Elateridae</taxon>
        <taxon>Agrypninae</taxon>
        <taxon>Pyrophorini</taxon>
        <taxon>Ignelater</taxon>
    </lineage>
</organism>
<dbReference type="InterPro" id="IPR013653">
    <property type="entry name" value="GCN5-like_dom"/>
</dbReference>
<evidence type="ECO:0000259" key="1">
    <source>
        <dbReference type="Pfam" id="PF08445"/>
    </source>
</evidence>
<accession>A0A8K0G9Z8</accession>
<dbReference type="GO" id="GO:0016747">
    <property type="term" value="F:acyltransferase activity, transferring groups other than amino-acyl groups"/>
    <property type="evidence" value="ECO:0007669"/>
    <property type="project" value="InterPro"/>
</dbReference>
<comment type="caution">
    <text evidence="3">The sequence shown here is derived from an EMBL/GenBank/DDBJ whole genome shotgun (WGS) entry which is preliminary data.</text>
</comment>
<dbReference type="Pfam" id="PF18713">
    <property type="entry name" value="DUF5645"/>
    <property type="match status" value="1"/>
</dbReference>
<proteinExistence type="predicted"/>
<feature type="domain" description="GCN5-related N-acetyltransferase Rv2170-like" evidence="1">
    <location>
        <begin position="193"/>
        <end position="269"/>
    </location>
</feature>
<reference evidence="3" key="1">
    <citation type="submission" date="2019-08" db="EMBL/GenBank/DDBJ databases">
        <title>The genome of the North American firefly Photinus pyralis.</title>
        <authorList>
            <consortium name="Photinus pyralis genome working group"/>
            <person name="Fallon T.R."/>
            <person name="Sander Lower S.E."/>
            <person name="Weng J.-K."/>
        </authorList>
    </citation>
    <scope>NUCLEOTIDE SEQUENCE</scope>
    <source>
        <strain evidence="3">TRF0915ILg1</strain>
        <tissue evidence="3">Whole body</tissue>
    </source>
</reference>
<dbReference type="Proteomes" id="UP000801492">
    <property type="component" value="Unassembled WGS sequence"/>
</dbReference>
<dbReference type="InterPro" id="IPR041506">
    <property type="entry name" value="DUF5645"/>
</dbReference>
<evidence type="ECO:0008006" key="5">
    <source>
        <dbReference type="Google" id="ProtNLM"/>
    </source>
</evidence>